<keyword evidence="8" id="KW-1185">Reference proteome</keyword>
<evidence type="ECO:0000256" key="3">
    <source>
        <dbReference type="ARBA" id="ARBA00023237"/>
    </source>
</evidence>
<dbReference type="HAMAP" id="MF_00925">
    <property type="entry name" value="OM_assembly_BamE"/>
    <property type="match status" value="1"/>
</dbReference>
<feature type="domain" description="Outer membrane protein assembly factor BamE" evidence="6">
    <location>
        <begin position="34"/>
        <end position="100"/>
    </location>
</feature>
<dbReference type="InterPro" id="IPR026592">
    <property type="entry name" value="BamE"/>
</dbReference>
<comment type="subcellular location">
    <subcellularLocation>
        <location evidence="4">Cell outer membrane</location>
        <topology evidence="4">Lipid-anchor</topology>
    </subcellularLocation>
</comment>
<sequence length="119" mass="13772">MRCTAKVLILLASLGLSGCSAFNWLVYKIDIPQGNYIDDAKVEQLRINMSKEQVRYVLGTPMLIDAFDKERWYYLYSYKSGDGEFEKRNLIIQFVDDHLALVEGDYQVSEDFMVPLEDS</sequence>
<feature type="signal peptide" evidence="5">
    <location>
        <begin position="1"/>
        <end position="21"/>
    </location>
</feature>
<keyword evidence="1 4" id="KW-0732">Signal</keyword>
<evidence type="ECO:0000313" key="7">
    <source>
        <dbReference type="EMBL" id="GGB00363.1"/>
    </source>
</evidence>
<dbReference type="InterPro" id="IPR007450">
    <property type="entry name" value="BamE_dom"/>
</dbReference>
<evidence type="ECO:0000256" key="4">
    <source>
        <dbReference type="HAMAP-Rule" id="MF_00925"/>
    </source>
</evidence>
<dbReference type="Proteomes" id="UP000651977">
    <property type="component" value="Unassembled WGS sequence"/>
</dbReference>
<evidence type="ECO:0000256" key="5">
    <source>
        <dbReference type="SAM" id="SignalP"/>
    </source>
</evidence>
<dbReference type="PROSITE" id="PS51257">
    <property type="entry name" value="PROKAR_LIPOPROTEIN"/>
    <property type="match status" value="1"/>
</dbReference>
<dbReference type="InterPro" id="IPR037873">
    <property type="entry name" value="BamE-like"/>
</dbReference>
<comment type="subunit">
    <text evidence="4">Part of the Bam complex.</text>
</comment>
<keyword evidence="4" id="KW-0449">Lipoprotein</keyword>
<proteinExistence type="inferred from homology"/>
<dbReference type="PANTHER" id="PTHR37482">
    <property type="entry name" value="OUTER MEMBRANE PROTEIN ASSEMBLY FACTOR BAME"/>
    <property type="match status" value="1"/>
</dbReference>
<evidence type="ECO:0000256" key="2">
    <source>
        <dbReference type="ARBA" id="ARBA00023136"/>
    </source>
</evidence>
<dbReference type="PANTHER" id="PTHR37482:SF1">
    <property type="entry name" value="OUTER MEMBRANE PROTEIN ASSEMBLY FACTOR BAME"/>
    <property type="match status" value="1"/>
</dbReference>
<dbReference type="RefSeq" id="WP_055732468.1">
    <property type="nucleotide sequence ID" value="NZ_BMDY01000005.1"/>
</dbReference>
<keyword evidence="4" id="KW-0564">Palmitate</keyword>
<evidence type="ECO:0000313" key="8">
    <source>
        <dbReference type="Proteomes" id="UP000651977"/>
    </source>
</evidence>
<accession>A0ABQ1HYX0</accession>
<dbReference type="EMBL" id="BMDY01000005">
    <property type="protein sequence ID" value="GGB00363.1"/>
    <property type="molecule type" value="Genomic_DNA"/>
</dbReference>
<evidence type="ECO:0000259" key="6">
    <source>
        <dbReference type="Pfam" id="PF04355"/>
    </source>
</evidence>
<comment type="function">
    <text evidence="4">Part of the outer membrane protein assembly complex, which is involved in assembly and insertion of beta-barrel proteins into the outer membrane.</text>
</comment>
<reference evidence="8" key="1">
    <citation type="journal article" date="2019" name="Int. J. Syst. Evol. Microbiol.">
        <title>The Global Catalogue of Microorganisms (GCM) 10K type strain sequencing project: providing services to taxonomists for standard genome sequencing and annotation.</title>
        <authorList>
            <consortium name="The Broad Institute Genomics Platform"/>
            <consortium name="The Broad Institute Genome Sequencing Center for Infectious Disease"/>
            <person name="Wu L."/>
            <person name="Ma J."/>
        </authorList>
    </citation>
    <scope>NUCLEOTIDE SEQUENCE [LARGE SCALE GENOMIC DNA]</scope>
    <source>
        <strain evidence="8">CGMCC 1.10131</strain>
    </source>
</reference>
<evidence type="ECO:0000256" key="1">
    <source>
        <dbReference type="ARBA" id="ARBA00022729"/>
    </source>
</evidence>
<keyword evidence="3 4" id="KW-0998">Cell outer membrane</keyword>
<gene>
    <name evidence="4" type="primary">bamE</name>
    <name evidence="7" type="ORF">GCM10007414_11930</name>
</gene>
<feature type="chain" id="PRO_5047202946" description="Outer membrane protein assembly factor BamE" evidence="5">
    <location>
        <begin position="22"/>
        <end position="119"/>
    </location>
</feature>
<dbReference type="Gene3D" id="3.30.1450.10">
    <property type="match status" value="1"/>
</dbReference>
<comment type="similarity">
    <text evidence="4">Belongs to the BamE family.</text>
</comment>
<organism evidence="7 8">
    <name type="scientific">Agarivorans gilvus</name>
    <dbReference type="NCBI Taxonomy" id="680279"/>
    <lineage>
        <taxon>Bacteria</taxon>
        <taxon>Pseudomonadati</taxon>
        <taxon>Pseudomonadota</taxon>
        <taxon>Gammaproteobacteria</taxon>
        <taxon>Alteromonadales</taxon>
        <taxon>Alteromonadaceae</taxon>
        <taxon>Agarivorans</taxon>
    </lineage>
</organism>
<dbReference type="Pfam" id="PF04355">
    <property type="entry name" value="BamE"/>
    <property type="match status" value="1"/>
</dbReference>
<name>A0ABQ1HYX0_9ALTE</name>
<keyword evidence="2 4" id="KW-0472">Membrane</keyword>
<comment type="caution">
    <text evidence="7">The sequence shown here is derived from an EMBL/GenBank/DDBJ whole genome shotgun (WGS) entry which is preliminary data.</text>
</comment>
<protein>
    <recommendedName>
        <fullName evidence="4">Outer membrane protein assembly factor BamE</fullName>
    </recommendedName>
</protein>